<dbReference type="GO" id="GO:1990904">
    <property type="term" value="C:ribonucleoprotein complex"/>
    <property type="evidence" value="ECO:0007669"/>
    <property type="project" value="UniProtKB-KW"/>
</dbReference>
<organism evidence="5 6">
    <name type="scientific">Brassica oleracea var. oleracea</name>
    <dbReference type="NCBI Taxonomy" id="109376"/>
    <lineage>
        <taxon>Eukaryota</taxon>
        <taxon>Viridiplantae</taxon>
        <taxon>Streptophyta</taxon>
        <taxon>Embryophyta</taxon>
        <taxon>Tracheophyta</taxon>
        <taxon>Spermatophyta</taxon>
        <taxon>Magnoliopsida</taxon>
        <taxon>eudicotyledons</taxon>
        <taxon>Gunneridae</taxon>
        <taxon>Pentapetalae</taxon>
        <taxon>rosids</taxon>
        <taxon>malvids</taxon>
        <taxon>Brassicales</taxon>
        <taxon>Brassicaceae</taxon>
        <taxon>Brassiceae</taxon>
        <taxon>Brassica</taxon>
    </lineage>
</organism>
<keyword evidence="6" id="KW-1185">Reference proteome</keyword>
<evidence type="ECO:0000313" key="5">
    <source>
        <dbReference type="EnsemblPlants" id="Bo7g059780.1"/>
    </source>
</evidence>
<protein>
    <recommendedName>
        <fullName evidence="7">60S ribosomal protein L36</fullName>
    </recommendedName>
</protein>
<dbReference type="HOGENOM" id="CLU_1605044_0_0_1"/>
<accession>A0A0D3D7K9</accession>
<dbReference type="Proteomes" id="UP000032141">
    <property type="component" value="Chromosome C7"/>
</dbReference>
<evidence type="ECO:0000256" key="4">
    <source>
        <dbReference type="SAM" id="MobiDB-lite"/>
    </source>
</evidence>
<keyword evidence="2" id="KW-0689">Ribosomal protein</keyword>
<dbReference type="GO" id="GO:0006412">
    <property type="term" value="P:translation"/>
    <property type="evidence" value="ECO:0007669"/>
    <property type="project" value="InterPro"/>
</dbReference>
<reference evidence="5 6" key="1">
    <citation type="journal article" date="2014" name="Genome Biol.">
        <title>Transcriptome and methylome profiling reveals relics of genome dominance in the mesopolyploid Brassica oleracea.</title>
        <authorList>
            <person name="Parkin I.A."/>
            <person name="Koh C."/>
            <person name="Tang H."/>
            <person name="Robinson S.J."/>
            <person name="Kagale S."/>
            <person name="Clarke W.E."/>
            <person name="Town C.D."/>
            <person name="Nixon J."/>
            <person name="Krishnakumar V."/>
            <person name="Bidwell S.L."/>
            <person name="Denoeud F."/>
            <person name="Belcram H."/>
            <person name="Links M.G."/>
            <person name="Just J."/>
            <person name="Clarke C."/>
            <person name="Bender T."/>
            <person name="Huebert T."/>
            <person name="Mason A.S."/>
            <person name="Pires J.C."/>
            <person name="Barker G."/>
            <person name="Moore J."/>
            <person name="Walley P.G."/>
            <person name="Manoli S."/>
            <person name="Batley J."/>
            <person name="Edwards D."/>
            <person name="Nelson M.N."/>
            <person name="Wang X."/>
            <person name="Paterson A.H."/>
            <person name="King G."/>
            <person name="Bancroft I."/>
            <person name="Chalhoub B."/>
            <person name="Sharpe A.G."/>
        </authorList>
    </citation>
    <scope>NUCLEOTIDE SEQUENCE</scope>
    <source>
        <strain evidence="5 6">cv. TO1000</strain>
    </source>
</reference>
<dbReference type="STRING" id="109376.A0A0D3D7K9"/>
<dbReference type="FunFam" id="1.10.10.1760:FF:000001">
    <property type="entry name" value="60S ribosomal protein L36"/>
    <property type="match status" value="1"/>
</dbReference>
<proteinExistence type="inferred from homology"/>
<dbReference type="OMA" id="GWERTTR"/>
<dbReference type="Pfam" id="PF01158">
    <property type="entry name" value="Ribosomal_L36e"/>
    <property type="match status" value="1"/>
</dbReference>
<evidence type="ECO:0000313" key="6">
    <source>
        <dbReference type="Proteomes" id="UP000032141"/>
    </source>
</evidence>
<dbReference type="AlphaFoldDB" id="A0A0D3D7K9"/>
<feature type="compositionally biased region" description="Polar residues" evidence="4">
    <location>
        <begin position="1"/>
        <end position="11"/>
    </location>
</feature>
<name>A0A0D3D7K9_BRAOL</name>
<dbReference type="Gramene" id="Bo7g059780.1">
    <property type="protein sequence ID" value="Bo7g059780.1"/>
    <property type="gene ID" value="Bo7g059780"/>
</dbReference>
<dbReference type="GO" id="GO:0003735">
    <property type="term" value="F:structural constituent of ribosome"/>
    <property type="evidence" value="ECO:0007669"/>
    <property type="project" value="InterPro"/>
</dbReference>
<reference evidence="5" key="2">
    <citation type="submission" date="2015-03" db="UniProtKB">
        <authorList>
            <consortium name="EnsemblPlants"/>
        </authorList>
    </citation>
    <scope>IDENTIFICATION</scope>
</reference>
<dbReference type="Gene3D" id="1.10.10.1760">
    <property type="entry name" value="60S ribosomal protein L36"/>
    <property type="match status" value="1"/>
</dbReference>
<dbReference type="InterPro" id="IPR038097">
    <property type="entry name" value="Ribosomal_eL36_sf"/>
</dbReference>
<evidence type="ECO:0008006" key="7">
    <source>
        <dbReference type="Google" id="ProtNLM"/>
    </source>
</evidence>
<keyword evidence="3" id="KW-0687">Ribonucleoprotein</keyword>
<sequence>MTSRSESSGVERTTRLRAGPSSVVERTMGRRAGPRSGVERTRRRAGPTSVVEKTTTSSRGVKIIQRGAFFRPTSDFRRKEVLLQQEVETSKSTLFIISLIRAVAGFAPYEKRTTEFLKVGKDKTALKIAKRKLGTHKRAQRKREEMSSVLCKMRSGEVILLRRRYN</sequence>
<comment type="similarity">
    <text evidence="1">Belongs to the eukaryotic ribosomal protein eL36 family.</text>
</comment>
<evidence type="ECO:0000256" key="1">
    <source>
        <dbReference type="ARBA" id="ARBA00006509"/>
    </source>
</evidence>
<dbReference type="InterPro" id="IPR000509">
    <property type="entry name" value="Ribosomal_eL36"/>
</dbReference>
<feature type="region of interest" description="Disordered" evidence="4">
    <location>
        <begin position="1"/>
        <end position="57"/>
    </location>
</feature>
<evidence type="ECO:0000256" key="3">
    <source>
        <dbReference type="ARBA" id="ARBA00023274"/>
    </source>
</evidence>
<dbReference type="eggNOG" id="KOG3452">
    <property type="taxonomic scope" value="Eukaryota"/>
</dbReference>
<dbReference type="GO" id="GO:0005840">
    <property type="term" value="C:ribosome"/>
    <property type="evidence" value="ECO:0007669"/>
    <property type="project" value="UniProtKB-KW"/>
</dbReference>
<dbReference type="PANTHER" id="PTHR10114">
    <property type="entry name" value="60S RIBOSOMAL PROTEIN L36"/>
    <property type="match status" value="1"/>
</dbReference>
<dbReference type="EnsemblPlants" id="Bo7g059780.1">
    <property type="protein sequence ID" value="Bo7g059780.1"/>
    <property type="gene ID" value="Bo7g059780"/>
</dbReference>
<evidence type="ECO:0000256" key="2">
    <source>
        <dbReference type="ARBA" id="ARBA00022980"/>
    </source>
</evidence>